<name>A0AAD3HFJ0_9STRA</name>
<gene>
    <name evidence="1" type="ORF">CTEN210_17902</name>
</gene>
<proteinExistence type="predicted"/>
<dbReference type="InterPro" id="IPR001087">
    <property type="entry name" value="GDSL"/>
</dbReference>
<comment type="caution">
    <text evidence="1">The sequence shown here is derived from an EMBL/GenBank/DDBJ whole genome shotgun (WGS) entry which is preliminary data.</text>
</comment>
<evidence type="ECO:0000313" key="2">
    <source>
        <dbReference type="Proteomes" id="UP001054902"/>
    </source>
</evidence>
<dbReference type="InterPro" id="IPR036514">
    <property type="entry name" value="SGNH_hydro_sf"/>
</dbReference>
<dbReference type="SUPFAM" id="SSF52266">
    <property type="entry name" value="SGNH hydrolase"/>
    <property type="match status" value="1"/>
</dbReference>
<organism evidence="1 2">
    <name type="scientific">Chaetoceros tenuissimus</name>
    <dbReference type="NCBI Taxonomy" id="426638"/>
    <lineage>
        <taxon>Eukaryota</taxon>
        <taxon>Sar</taxon>
        <taxon>Stramenopiles</taxon>
        <taxon>Ochrophyta</taxon>
        <taxon>Bacillariophyta</taxon>
        <taxon>Coscinodiscophyceae</taxon>
        <taxon>Chaetocerotophycidae</taxon>
        <taxon>Chaetocerotales</taxon>
        <taxon>Chaetocerotaceae</taxon>
        <taxon>Chaetoceros</taxon>
    </lineage>
</organism>
<dbReference type="EMBL" id="BLLK01000074">
    <property type="protein sequence ID" value="GFH61426.1"/>
    <property type="molecule type" value="Genomic_DNA"/>
</dbReference>
<protein>
    <submittedName>
        <fullName evidence="1">Uncharacterized protein</fullName>
    </submittedName>
</protein>
<dbReference type="Gene3D" id="3.40.50.1110">
    <property type="entry name" value="SGNH hydrolase"/>
    <property type="match status" value="1"/>
</dbReference>
<sequence length="261" mass="28954">MLRVALAFIGDSDIARWPEHLLPSLSLPNLSHHELTVTIFQNAVGGSTMKNLPTQIRGIQESISGDENNFDATIYIACCGENDVSNKIPIHLIMESFQKAVKAIFHPKESSTPDCHSQPHLIFLGPKVEPWMGSDEIEARKGYFQLSEQLNAAITKLCATVADEHKDHAHSLEHTDSVEDGHSIIFLNCLTMFCEEATKVLSVVGGGAIADKKFFNEDTLHLSDEGYMLWKEEVEIILAKLICNEECMQSLDNSHGLNIVL</sequence>
<dbReference type="Pfam" id="PF00657">
    <property type="entry name" value="Lipase_GDSL"/>
    <property type="match status" value="1"/>
</dbReference>
<dbReference type="Proteomes" id="UP001054902">
    <property type="component" value="Unassembled WGS sequence"/>
</dbReference>
<evidence type="ECO:0000313" key="1">
    <source>
        <dbReference type="EMBL" id="GFH61426.1"/>
    </source>
</evidence>
<dbReference type="AlphaFoldDB" id="A0AAD3HFJ0"/>
<reference evidence="1 2" key="1">
    <citation type="journal article" date="2021" name="Sci. Rep.">
        <title>The genome of the diatom Chaetoceros tenuissimus carries an ancient integrated fragment of an extant virus.</title>
        <authorList>
            <person name="Hongo Y."/>
            <person name="Kimura K."/>
            <person name="Takaki Y."/>
            <person name="Yoshida Y."/>
            <person name="Baba S."/>
            <person name="Kobayashi G."/>
            <person name="Nagasaki K."/>
            <person name="Hano T."/>
            <person name="Tomaru Y."/>
        </authorList>
    </citation>
    <scope>NUCLEOTIDE SEQUENCE [LARGE SCALE GENOMIC DNA]</scope>
    <source>
        <strain evidence="1 2">NIES-3715</strain>
    </source>
</reference>
<accession>A0AAD3HFJ0</accession>
<keyword evidence="2" id="KW-1185">Reference proteome</keyword>
<dbReference type="GO" id="GO:0016788">
    <property type="term" value="F:hydrolase activity, acting on ester bonds"/>
    <property type="evidence" value="ECO:0007669"/>
    <property type="project" value="InterPro"/>
</dbReference>